<proteinExistence type="predicted"/>
<keyword evidence="4" id="KW-1185">Reference proteome</keyword>
<dbReference type="PANTHER" id="PTHR33270:SF6">
    <property type="entry name" value="OS02G0448600 PROTEIN"/>
    <property type="match status" value="1"/>
</dbReference>
<comment type="caution">
    <text evidence="3">The sequence shown here is derived from an EMBL/GenBank/DDBJ whole genome shotgun (WGS) entry which is preliminary data.</text>
</comment>
<reference evidence="3 4" key="1">
    <citation type="journal article" date="2022" name="Nat. Plants">
        <title>Genomes of leafy and leafless Platanthera orchids illuminate the evolution of mycoheterotrophy.</title>
        <authorList>
            <person name="Li M.H."/>
            <person name="Liu K.W."/>
            <person name="Li Z."/>
            <person name="Lu H.C."/>
            <person name="Ye Q.L."/>
            <person name="Zhang D."/>
            <person name="Wang J.Y."/>
            <person name="Li Y.F."/>
            <person name="Zhong Z.M."/>
            <person name="Liu X."/>
            <person name="Yu X."/>
            <person name="Liu D.K."/>
            <person name="Tu X.D."/>
            <person name="Liu B."/>
            <person name="Hao Y."/>
            <person name="Liao X.Y."/>
            <person name="Jiang Y.T."/>
            <person name="Sun W.H."/>
            <person name="Chen J."/>
            <person name="Chen Y.Q."/>
            <person name="Ai Y."/>
            <person name="Zhai J.W."/>
            <person name="Wu S.S."/>
            <person name="Zhou Z."/>
            <person name="Hsiao Y.Y."/>
            <person name="Wu W.L."/>
            <person name="Chen Y.Y."/>
            <person name="Lin Y.F."/>
            <person name="Hsu J.L."/>
            <person name="Li C.Y."/>
            <person name="Wang Z.W."/>
            <person name="Zhao X."/>
            <person name="Zhong W.Y."/>
            <person name="Ma X.K."/>
            <person name="Ma L."/>
            <person name="Huang J."/>
            <person name="Chen G.Z."/>
            <person name="Huang M.Z."/>
            <person name="Huang L."/>
            <person name="Peng D.H."/>
            <person name="Luo Y.B."/>
            <person name="Zou S.Q."/>
            <person name="Chen S.P."/>
            <person name="Lan S."/>
            <person name="Tsai W.C."/>
            <person name="Van de Peer Y."/>
            <person name="Liu Z.J."/>
        </authorList>
    </citation>
    <scope>NUCLEOTIDE SEQUENCE [LARGE SCALE GENOMIC DNA]</scope>
    <source>
        <strain evidence="3">Lor287</strain>
    </source>
</reference>
<sequence>MREKNPKLRRTTAILSGDRRRPQHPASSSLRRPTFLPLRRPKRLKSLRILSRSASDPILLTFAGEIEGGGSFDSMILLPFLNTCTDLISPSSPWLKTSAAMHASLEEVKVIVSVAVEGSPGPVRAMVRLGASVEEAIGVVVRQYGSEGRSPKLDLQAAASFQLHHSHFTLQSLKKSDKIGEVGGRSFYLRTNSSRYGPNSGAETNDGGFYTKLLNEIDRQPSTEQNFSVSFSSHPFLAAIALKLNAIERRTKKICRIIACFLCA</sequence>
<dbReference type="InterPro" id="IPR055482">
    <property type="entry name" value="DUF7054"/>
</dbReference>
<protein>
    <recommendedName>
        <fullName evidence="2">DUF7054 domain-containing protein</fullName>
    </recommendedName>
</protein>
<organism evidence="3 4">
    <name type="scientific">Platanthera zijinensis</name>
    <dbReference type="NCBI Taxonomy" id="2320716"/>
    <lineage>
        <taxon>Eukaryota</taxon>
        <taxon>Viridiplantae</taxon>
        <taxon>Streptophyta</taxon>
        <taxon>Embryophyta</taxon>
        <taxon>Tracheophyta</taxon>
        <taxon>Spermatophyta</taxon>
        <taxon>Magnoliopsida</taxon>
        <taxon>Liliopsida</taxon>
        <taxon>Asparagales</taxon>
        <taxon>Orchidaceae</taxon>
        <taxon>Orchidoideae</taxon>
        <taxon>Orchideae</taxon>
        <taxon>Orchidinae</taxon>
        <taxon>Platanthera</taxon>
    </lineage>
</organism>
<evidence type="ECO:0000256" key="1">
    <source>
        <dbReference type="SAM" id="MobiDB-lite"/>
    </source>
</evidence>
<evidence type="ECO:0000259" key="2">
    <source>
        <dbReference type="Pfam" id="PF23156"/>
    </source>
</evidence>
<dbReference type="AlphaFoldDB" id="A0AAP0AW14"/>
<feature type="domain" description="DUF7054" evidence="2">
    <location>
        <begin position="107"/>
        <end position="190"/>
    </location>
</feature>
<evidence type="ECO:0000313" key="3">
    <source>
        <dbReference type="EMBL" id="KAK8916752.1"/>
    </source>
</evidence>
<dbReference type="Proteomes" id="UP001418222">
    <property type="component" value="Unassembled WGS sequence"/>
</dbReference>
<name>A0AAP0AW14_9ASPA</name>
<gene>
    <name evidence="3" type="ORF">KSP39_PZI022842</name>
</gene>
<accession>A0AAP0AW14</accession>
<feature type="region of interest" description="Disordered" evidence="1">
    <location>
        <begin position="1"/>
        <end position="34"/>
    </location>
</feature>
<dbReference type="EMBL" id="JBBWWQ010000020">
    <property type="protein sequence ID" value="KAK8916752.1"/>
    <property type="molecule type" value="Genomic_DNA"/>
</dbReference>
<evidence type="ECO:0000313" key="4">
    <source>
        <dbReference type="Proteomes" id="UP001418222"/>
    </source>
</evidence>
<dbReference type="PANTHER" id="PTHR33270">
    <property type="entry name" value="BNAC05G50380D PROTEIN"/>
    <property type="match status" value="1"/>
</dbReference>
<dbReference type="Pfam" id="PF23156">
    <property type="entry name" value="DUF7054"/>
    <property type="match status" value="1"/>
</dbReference>
<dbReference type="InterPro" id="IPR040358">
    <property type="entry name" value="At4g22758-like"/>
</dbReference>